<proteinExistence type="inferred from homology"/>
<keyword evidence="3" id="KW-1185">Reference proteome</keyword>
<gene>
    <name evidence="2" type="ORF">NIES2135_06260</name>
</gene>
<dbReference type="InterPro" id="IPR038673">
    <property type="entry name" value="OprB_sf"/>
</dbReference>
<sequence>MSDVSRFPKFISLISWVAFSSVLTVLTTQASFGNSAQANPLNSKSPEKIAAVSQPSNPALLIEKSQPVNQSEADLIQQLSGQATSVQPVTAAMPSFAPPAATVPIAAQSVQRPEPDSPSLVASTLSGSDVGTNLVPTPRFKASTASIRGINPDAFNPTIALQSPTTSTEAPSIAAQNKANFLAQSGRDAEMLGRPNRPFMRSTALTPPSLTFQGVFLYQGDETSARARLYGIYPLSPSALVGATLDVTTGRGFTDTPDNGFNVNELYFATSPRDIPNLRFVVGQIDFTSYFDRNSFAKDGATHFFNPIFQTNPALSATGIASRPGALVNFSLTDNIEAKAAVFSSSKGLSDFALDGFAGELGMRYGNLIVRGTYATDRDSGSNSGFQEIFQLSRGGGRTGLLKGDREQAYGVNAEVFIPNLKMGIFGRYGRYNNLDLDESGDTFSGGITFLDLFSPDDRLGLAYGRALSNDKLRRNSGENVPDALELFYDFKLLSNLRVGFSVQQRNNFSETIAGVRLRSEFDVTPRGRLVQ</sequence>
<evidence type="ECO:0000313" key="2">
    <source>
        <dbReference type="EMBL" id="BAY53814.1"/>
    </source>
</evidence>
<evidence type="ECO:0000256" key="1">
    <source>
        <dbReference type="ARBA" id="ARBA00008769"/>
    </source>
</evidence>
<comment type="similarity">
    <text evidence="1">Belongs to the OprB family.</text>
</comment>
<organism evidence="2 3">
    <name type="scientific">Leptolyngbya boryana NIES-2135</name>
    <dbReference type="NCBI Taxonomy" id="1973484"/>
    <lineage>
        <taxon>Bacteria</taxon>
        <taxon>Bacillati</taxon>
        <taxon>Cyanobacteriota</taxon>
        <taxon>Cyanophyceae</taxon>
        <taxon>Leptolyngbyales</taxon>
        <taxon>Leptolyngbyaceae</taxon>
        <taxon>Leptolyngbya group</taxon>
        <taxon>Leptolyngbya</taxon>
    </lineage>
</organism>
<accession>A0A1Z4JAK9</accession>
<name>A0A1Z4JAK9_LEPBY</name>
<protein>
    <recommendedName>
        <fullName evidence="4">Porin</fullName>
    </recommendedName>
</protein>
<dbReference type="Gene3D" id="2.40.160.180">
    <property type="entry name" value="Carbohydrate-selective porin OprB"/>
    <property type="match status" value="1"/>
</dbReference>
<dbReference type="Proteomes" id="UP000217895">
    <property type="component" value="Chromosome"/>
</dbReference>
<dbReference type="EMBL" id="AP018203">
    <property type="protein sequence ID" value="BAY53814.1"/>
    <property type="molecule type" value="Genomic_DNA"/>
</dbReference>
<evidence type="ECO:0000313" key="3">
    <source>
        <dbReference type="Proteomes" id="UP000217895"/>
    </source>
</evidence>
<reference evidence="2 3" key="1">
    <citation type="submission" date="2017-06" db="EMBL/GenBank/DDBJ databases">
        <title>Genome sequencing of cyanobaciteial culture collection at National Institute for Environmental Studies (NIES).</title>
        <authorList>
            <person name="Hirose Y."/>
            <person name="Shimura Y."/>
            <person name="Fujisawa T."/>
            <person name="Nakamura Y."/>
            <person name="Kawachi M."/>
        </authorList>
    </citation>
    <scope>NUCLEOTIDE SEQUENCE [LARGE SCALE GENOMIC DNA]</scope>
    <source>
        <strain evidence="2 3">NIES-2135</strain>
    </source>
</reference>
<dbReference type="AlphaFoldDB" id="A0A1Z4JAK9"/>
<evidence type="ECO:0008006" key="4">
    <source>
        <dbReference type="Google" id="ProtNLM"/>
    </source>
</evidence>